<keyword evidence="1" id="KW-1133">Transmembrane helix</keyword>
<feature type="transmembrane region" description="Helical" evidence="1">
    <location>
        <begin position="373"/>
        <end position="390"/>
    </location>
</feature>
<feature type="transmembrane region" description="Helical" evidence="1">
    <location>
        <begin position="221"/>
        <end position="239"/>
    </location>
</feature>
<dbReference type="InterPro" id="IPR025235">
    <property type="entry name" value="DUF4178"/>
</dbReference>
<evidence type="ECO:0000313" key="4">
    <source>
        <dbReference type="Proteomes" id="UP000603728"/>
    </source>
</evidence>
<gene>
    <name evidence="3" type="ORF">JI750_03760</name>
</gene>
<sequence>MKIPCYDCNTETELEVGFEVINFVCPKCHSLYARDDEGKFRRKNKYKSEGTDAPLAIGDIGFLKGSNYKVTGILFKSVQSYKWTEFILQNDKKEFLYLSLSQGHWILLTEMEETFNVKSHPLVLEHDGEDYDIYDYSNTQIINAEGFFDFELPQNTIIHVVEYIRPPYMISIESLHKVDTAFYGEYIKKEDIRKAFKKVFLPYKFGVNIIQPSMFDLRNTAIIFCFIALLIIISNWLIYRDQPEQNVFSKSIRFSEFNNKEITSEAFVLNGGSAPMTIKVSSDVDNSWANLNIALVNEDNGDEIYASKDIEYYHGYSEGESWIEGSQSEKFNICGVKAGKYHLLITPMKAPEDATNTEMRVNVIWNQSSSRNVWLVIIGMIAIYFIIRFFKLSFERDRWADSSYSRYQD</sequence>
<name>A0ABS1K9Y3_9FLAO</name>
<dbReference type="RefSeq" id="WP_201999027.1">
    <property type="nucleotide sequence ID" value="NZ_JAERSF010000001.1"/>
</dbReference>
<dbReference type="EMBL" id="JAERSF010000001">
    <property type="protein sequence ID" value="MBL0735987.1"/>
    <property type="molecule type" value="Genomic_DNA"/>
</dbReference>
<proteinExistence type="predicted"/>
<dbReference type="Proteomes" id="UP000603728">
    <property type="component" value="Unassembled WGS sequence"/>
</dbReference>
<keyword evidence="4" id="KW-1185">Reference proteome</keyword>
<dbReference type="Pfam" id="PF13785">
    <property type="entry name" value="DUF4178"/>
    <property type="match status" value="1"/>
</dbReference>
<evidence type="ECO:0000259" key="2">
    <source>
        <dbReference type="Pfam" id="PF13785"/>
    </source>
</evidence>
<comment type="caution">
    <text evidence="3">The sequence shown here is derived from an EMBL/GenBank/DDBJ whole genome shotgun (WGS) entry which is preliminary data.</text>
</comment>
<feature type="domain" description="DUF4178" evidence="2">
    <location>
        <begin position="57"/>
        <end position="188"/>
    </location>
</feature>
<organism evidence="3 4">
    <name type="scientific">Flavobacterium tagetis</name>
    <dbReference type="NCBI Taxonomy" id="2801336"/>
    <lineage>
        <taxon>Bacteria</taxon>
        <taxon>Pseudomonadati</taxon>
        <taxon>Bacteroidota</taxon>
        <taxon>Flavobacteriia</taxon>
        <taxon>Flavobacteriales</taxon>
        <taxon>Flavobacteriaceae</taxon>
        <taxon>Flavobacterium</taxon>
    </lineage>
</organism>
<evidence type="ECO:0000313" key="3">
    <source>
        <dbReference type="EMBL" id="MBL0735987.1"/>
    </source>
</evidence>
<protein>
    <submittedName>
        <fullName evidence="3">DUF4178 domain-containing protein</fullName>
    </submittedName>
</protein>
<reference evidence="3 4" key="1">
    <citation type="submission" date="2021-01" db="EMBL/GenBank/DDBJ databases">
        <title>Genome seq and assembly of Flavobacterium sp. GN10.</title>
        <authorList>
            <person name="Chhetri G."/>
        </authorList>
    </citation>
    <scope>NUCLEOTIDE SEQUENCE [LARGE SCALE GENOMIC DNA]</scope>
    <source>
        <strain evidence="3 4">GN10</strain>
    </source>
</reference>
<keyword evidence="1" id="KW-0472">Membrane</keyword>
<keyword evidence="1" id="KW-0812">Transmembrane</keyword>
<accession>A0ABS1K9Y3</accession>
<evidence type="ECO:0000256" key="1">
    <source>
        <dbReference type="SAM" id="Phobius"/>
    </source>
</evidence>